<evidence type="ECO:0000313" key="2">
    <source>
        <dbReference type="EMBL" id="VAX39838.1"/>
    </source>
</evidence>
<gene>
    <name evidence="2" type="ORF">MNBD_PLANCTO03-355</name>
</gene>
<dbReference type="InterPro" id="IPR012337">
    <property type="entry name" value="RNaseH-like_sf"/>
</dbReference>
<dbReference type="InterPro" id="IPR002559">
    <property type="entry name" value="Transposase_11"/>
</dbReference>
<protein>
    <recommendedName>
        <fullName evidence="1">Transposase IS4-like domain-containing protein</fullName>
    </recommendedName>
</protein>
<reference evidence="2" key="1">
    <citation type="submission" date="2018-06" db="EMBL/GenBank/DDBJ databases">
        <authorList>
            <person name="Zhirakovskaya E."/>
        </authorList>
    </citation>
    <scope>NUCLEOTIDE SEQUENCE</scope>
</reference>
<dbReference type="SUPFAM" id="SSF53098">
    <property type="entry name" value="Ribonuclease H-like"/>
    <property type="match status" value="1"/>
</dbReference>
<organism evidence="2">
    <name type="scientific">hydrothermal vent metagenome</name>
    <dbReference type="NCBI Taxonomy" id="652676"/>
    <lineage>
        <taxon>unclassified sequences</taxon>
        <taxon>metagenomes</taxon>
        <taxon>ecological metagenomes</taxon>
    </lineage>
</organism>
<feature type="domain" description="Transposase IS4-like" evidence="1">
    <location>
        <begin position="112"/>
        <end position="233"/>
    </location>
</feature>
<dbReference type="EMBL" id="UOGK01000295">
    <property type="protein sequence ID" value="VAX39838.1"/>
    <property type="molecule type" value="Genomic_DNA"/>
</dbReference>
<feature type="non-terminal residue" evidence="2">
    <location>
        <position position="304"/>
    </location>
</feature>
<dbReference type="AlphaFoldDB" id="A0A3B1DUY1"/>
<accession>A0A3B1DUY1</accession>
<dbReference type="GO" id="GO:0004803">
    <property type="term" value="F:transposase activity"/>
    <property type="evidence" value="ECO:0007669"/>
    <property type="project" value="InterPro"/>
</dbReference>
<name>A0A3B1DUY1_9ZZZZ</name>
<dbReference type="GO" id="GO:0003677">
    <property type="term" value="F:DNA binding"/>
    <property type="evidence" value="ECO:0007669"/>
    <property type="project" value="InterPro"/>
</dbReference>
<dbReference type="GO" id="GO:0006313">
    <property type="term" value="P:DNA transposition"/>
    <property type="evidence" value="ECO:0007669"/>
    <property type="project" value="InterPro"/>
</dbReference>
<sequence>MATITALTARVKDDAGAIVDPEVVARACVEAGHGWRERQLNPAQTLATFITQIAHGNTAIGHVVRLAGGRFRESAYCQARARLPVRVVRAVADDFTRRALARADGSGWCGLRPVLIDGTGVVMPDAPELRRHFGTASCYTPGCGLPLAGVLAVFDAETDLLLDLHAAPARTQDLRHVHEVHPALTPGDVLVGDAGYCAYAHLAILQKAGIHAVFRMSRTRTMPFPARRGERARLAGSRHRKHEPLLVRVIGEDDQIVEIVKPHNRPGQVSPEVFASLPSKLIVRAVRYKVTQTGWRSSEIVLLT</sequence>
<dbReference type="Pfam" id="PF01609">
    <property type="entry name" value="DDE_Tnp_1"/>
    <property type="match status" value="1"/>
</dbReference>
<evidence type="ECO:0000259" key="1">
    <source>
        <dbReference type="Pfam" id="PF01609"/>
    </source>
</evidence>
<proteinExistence type="predicted"/>